<dbReference type="Pfam" id="PF03553">
    <property type="entry name" value="Na_H_antiporter"/>
    <property type="match status" value="1"/>
</dbReference>
<evidence type="ECO:0000313" key="11">
    <source>
        <dbReference type="EMBL" id="MFC5589724.1"/>
    </source>
</evidence>
<accession>A0ABW0TMT2</accession>
<evidence type="ECO:0000256" key="7">
    <source>
        <dbReference type="ARBA" id="ARBA00023136"/>
    </source>
</evidence>
<dbReference type="InterPro" id="IPR052180">
    <property type="entry name" value="NhaC_Na-H+_Antiporter"/>
</dbReference>
<keyword evidence="3" id="KW-0050">Antiport</keyword>
<feature type="transmembrane region" description="Helical" evidence="9">
    <location>
        <begin position="12"/>
        <end position="28"/>
    </location>
</feature>
<dbReference type="PANTHER" id="PTHR33451:SF3">
    <property type="entry name" value="MALATE-2H(+)_NA(+)-LACTATE ANTIPORTER"/>
    <property type="match status" value="1"/>
</dbReference>
<dbReference type="RefSeq" id="WP_381435044.1">
    <property type="nucleotide sequence ID" value="NZ_JBHSNO010000006.1"/>
</dbReference>
<feature type="domain" description="Na+/H+ antiporter NhaC-like C-terminal" evidence="10">
    <location>
        <begin position="159"/>
        <end position="452"/>
    </location>
</feature>
<feature type="transmembrane region" description="Helical" evidence="9">
    <location>
        <begin position="34"/>
        <end position="53"/>
    </location>
</feature>
<keyword evidence="5 9" id="KW-0812">Transmembrane</keyword>
<keyword evidence="7 9" id="KW-0472">Membrane</keyword>
<evidence type="ECO:0000256" key="3">
    <source>
        <dbReference type="ARBA" id="ARBA00022449"/>
    </source>
</evidence>
<dbReference type="EMBL" id="JBHSNO010000006">
    <property type="protein sequence ID" value="MFC5589724.1"/>
    <property type="molecule type" value="Genomic_DNA"/>
</dbReference>
<feature type="transmembrane region" description="Helical" evidence="9">
    <location>
        <begin position="309"/>
        <end position="329"/>
    </location>
</feature>
<evidence type="ECO:0000256" key="9">
    <source>
        <dbReference type="SAM" id="Phobius"/>
    </source>
</evidence>
<evidence type="ECO:0000256" key="6">
    <source>
        <dbReference type="ARBA" id="ARBA00022989"/>
    </source>
</evidence>
<organism evidence="11 12">
    <name type="scientific">Sporosarcina soli</name>
    <dbReference type="NCBI Taxonomy" id="334736"/>
    <lineage>
        <taxon>Bacteria</taxon>
        <taxon>Bacillati</taxon>
        <taxon>Bacillota</taxon>
        <taxon>Bacilli</taxon>
        <taxon>Bacillales</taxon>
        <taxon>Caryophanaceae</taxon>
        <taxon>Sporosarcina</taxon>
    </lineage>
</organism>
<keyword evidence="4" id="KW-1003">Cell membrane</keyword>
<evidence type="ECO:0000259" key="10">
    <source>
        <dbReference type="Pfam" id="PF03553"/>
    </source>
</evidence>
<feature type="transmembrane region" description="Helical" evidence="9">
    <location>
        <begin position="398"/>
        <end position="418"/>
    </location>
</feature>
<dbReference type="InterPro" id="IPR018461">
    <property type="entry name" value="Na/H_Antiport_NhaC-like_C"/>
</dbReference>
<feature type="transmembrane region" description="Helical" evidence="9">
    <location>
        <begin position="74"/>
        <end position="97"/>
    </location>
</feature>
<feature type="transmembrane region" description="Helical" evidence="9">
    <location>
        <begin position="134"/>
        <end position="162"/>
    </location>
</feature>
<dbReference type="PANTHER" id="PTHR33451">
    <property type="entry name" value="MALATE-2H(+)/NA(+)-LACTATE ANTIPORTER"/>
    <property type="match status" value="1"/>
</dbReference>
<gene>
    <name evidence="11" type="primary">nhaC</name>
    <name evidence="11" type="ORF">ACFPRA_12535</name>
</gene>
<keyword evidence="6 9" id="KW-1133">Transmembrane helix</keyword>
<comment type="similarity">
    <text evidence="8">Belongs to the NhaC Na(+)/H(+) (TC 2.A.35) antiporter family.</text>
</comment>
<evidence type="ECO:0000256" key="5">
    <source>
        <dbReference type="ARBA" id="ARBA00022692"/>
    </source>
</evidence>
<keyword evidence="12" id="KW-1185">Reference proteome</keyword>
<evidence type="ECO:0000256" key="2">
    <source>
        <dbReference type="ARBA" id="ARBA00022448"/>
    </source>
</evidence>
<name>A0ABW0TMT2_9BACL</name>
<comment type="subcellular location">
    <subcellularLocation>
        <location evidence="1">Cell membrane</location>
        <topology evidence="1">Multi-pass membrane protein</topology>
    </subcellularLocation>
</comment>
<sequence length="482" mass="51644">MSNVRKPNFIQALLPLIVLMVVAVFSILQWKTGMYMPLLSGIIATAILGLLLGHKWADLEKYISEGVSRALLPLFILFVIGIIIGTWVLSGTIPTLIYYSLELIHPSIFIPTVAFVTGVLSISTGSSFTAISTIGLAFMVVGEGMGFPAALVAGAILSGAYFGDKLSPLSDTTNVAPAVAETDLFTHVKHMLWDTIPAFVISLILFFFVGYKYNLNNVSMEKINEILGVLSSTFVIHPLLLLMPVVAILLVMKKYPVLPSLMVIGLLGGVVAMIVQGSSMADIMQTMTSGYAAETGIQEVDALLNKGGILSMLNIVGLVLLATSLGGLMEGTSVFKVLLETLVEKARTTKSLIMLTLTSATTIALASGSQFLVLILTGRAFSGIYKERGIDTKNLSRCMEAVGTVGINLVPWSVNSFFTLSVLGVSTMEYIPYAYFLLLVPLINIIYGLTGFTITKKIYPETIAGSETTESLNAKNTVKVGV</sequence>
<feature type="transmembrane region" description="Helical" evidence="9">
    <location>
        <begin position="352"/>
        <end position="377"/>
    </location>
</feature>
<comment type="caution">
    <text evidence="11">The sequence shown here is derived from an EMBL/GenBank/DDBJ whole genome shotgun (WGS) entry which is preliminary data.</text>
</comment>
<protein>
    <submittedName>
        <fullName evidence="11">Na+/H+ antiporter NhaC</fullName>
    </submittedName>
</protein>
<evidence type="ECO:0000256" key="1">
    <source>
        <dbReference type="ARBA" id="ARBA00004651"/>
    </source>
</evidence>
<evidence type="ECO:0000256" key="8">
    <source>
        <dbReference type="ARBA" id="ARBA00038435"/>
    </source>
</evidence>
<reference evidence="12" key="1">
    <citation type="journal article" date="2019" name="Int. J. Syst. Evol. Microbiol.">
        <title>The Global Catalogue of Microorganisms (GCM) 10K type strain sequencing project: providing services to taxonomists for standard genome sequencing and annotation.</title>
        <authorList>
            <consortium name="The Broad Institute Genomics Platform"/>
            <consortium name="The Broad Institute Genome Sequencing Center for Infectious Disease"/>
            <person name="Wu L."/>
            <person name="Ma J."/>
        </authorList>
    </citation>
    <scope>NUCLEOTIDE SEQUENCE [LARGE SCALE GENOMIC DNA]</scope>
    <source>
        <strain evidence="12">CGMCC 4.1434</strain>
    </source>
</reference>
<feature type="transmembrane region" description="Helical" evidence="9">
    <location>
        <begin position="430"/>
        <end position="449"/>
    </location>
</feature>
<evidence type="ECO:0000256" key="4">
    <source>
        <dbReference type="ARBA" id="ARBA00022475"/>
    </source>
</evidence>
<feature type="transmembrane region" description="Helical" evidence="9">
    <location>
        <begin position="196"/>
        <end position="214"/>
    </location>
</feature>
<proteinExistence type="inferred from homology"/>
<evidence type="ECO:0000313" key="12">
    <source>
        <dbReference type="Proteomes" id="UP001596109"/>
    </source>
</evidence>
<feature type="transmembrane region" description="Helical" evidence="9">
    <location>
        <begin position="103"/>
        <end position="122"/>
    </location>
</feature>
<dbReference type="Proteomes" id="UP001596109">
    <property type="component" value="Unassembled WGS sequence"/>
</dbReference>
<dbReference type="NCBIfam" id="TIGR00931">
    <property type="entry name" value="antiport_nhaC"/>
    <property type="match status" value="1"/>
</dbReference>
<keyword evidence="2" id="KW-0813">Transport</keyword>
<feature type="transmembrane region" description="Helical" evidence="9">
    <location>
        <begin position="257"/>
        <end position="275"/>
    </location>
</feature>
<dbReference type="InterPro" id="IPR004770">
    <property type="entry name" value="Na/H_antiport_NhaC"/>
</dbReference>
<feature type="transmembrane region" description="Helical" evidence="9">
    <location>
        <begin position="226"/>
        <end position="251"/>
    </location>
</feature>